<name>A0AAV2MZU2_9HYME</name>
<reference evidence="1" key="1">
    <citation type="submission" date="2024-04" db="EMBL/GenBank/DDBJ databases">
        <authorList>
            <consortium name="Molecular Ecology Group"/>
        </authorList>
    </citation>
    <scope>NUCLEOTIDE SEQUENCE</scope>
</reference>
<evidence type="ECO:0000313" key="2">
    <source>
        <dbReference type="Proteomes" id="UP001497644"/>
    </source>
</evidence>
<organism evidence="1 2">
    <name type="scientific">Lasius platythorax</name>
    <dbReference type="NCBI Taxonomy" id="488582"/>
    <lineage>
        <taxon>Eukaryota</taxon>
        <taxon>Metazoa</taxon>
        <taxon>Ecdysozoa</taxon>
        <taxon>Arthropoda</taxon>
        <taxon>Hexapoda</taxon>
        <taxon>Insecta</taxon>
        <taxon>Pterygota</taxon>
        <taxon>Neoptera</taxon>
        <taxon>Endopterygota</taxon>
        <taxon>Hymenoptera</taxon>
        <taxon>Apocrita</taxon>
        <taxon>Aculeata</taxon>
        <taxon>Formicoidea</taxon>
        <taxon>Formicidae</taxon>
        <taxon>Formicinae</taxon>
        <taxon>Lasius</taxon>
        <taxon>Lasius</taxon>
    </lineage>
</organism>
<sequence>MNKSGVDVIFKEEDNEWAWKFWSPVEDVNRQGKFVGRDDIGEGGWIWGNDVFRVGSGGNGVDGGRGGIVDLKSGD</sequence>
<dbReference type="AlphaFoldDB" id="A0AAV2MZU2"/>
<proteinExistence type="predicted"/>
<evidence type="ECO:0000313" key="1">
    <source>
        <dbReference type="EMBL" id="CAL1672747.1"/>
    </source>
</evidence>
<dbReference type="EMBL" id="CAXIPU020000896">
    <property type="protein sequence ID" value="CAL1672747.1"/>
    <property type="molecule type" value="Genomic_DNA"/>
</dbReference>
<dbReference type="Proteomes" id="UP001497644">
    <property type="component" value="Unassembled WGS sequence"/>
</dbReference>
<comment type="caution">
    <text evidence="1">The sequence shown here is derived from an EMBL/GenBank/DDBJ whole genome shotgun (WGS) entry which is preliminary data.</text>
</comment>
<keyword evidence="2" id="KW-1185">Reference proteome</keyword>
<protein>
    <submittedName>
        <fullName evidence="1">Uncharacterized protein</fullName>
    </submittedName>
</protein>
<gene>
    <name evidence="1" type="ORF">LPLAT_LOCUS10645</name>
</gene>
<accession>A0AAV2MZU2</accession>